<reference evidence="2 3" key="1">
    <citation type="submission" date="2014-06" db="EMBL/GenBank/DDBJ databases">
        <title>Evolutionary Origins and Diversification of the Mycorrhizal Mutualists.</title>
        <authorList>
            <consortium name="DOE Joint Genome Institute"/>
            <consortium name="Mycorrhizal Genomics Consortium"/>
            <person name="Kohler A."/>
            <person name="Kuo A."/>
            <person name="Nagy L.G."/>
            <person name="Floudas D."/>
            <person name="Copeland A."/>
            <person name="Barry K.W."/>
            <person name="Cichocki N."/>
            <person name="Veneault-Fourrey C."/>
            <person name="LaButti K."/>
            <person name="Lindquist E.A."/>
            <person name="Lipzen A."/>
            <person name="Lundell T."/>
            <person name="Morin E."/>
            <person name="Murat C."/>
            <person name="Riley R."/>
            <person name="Ohm R."/>
            <person name="Sun H."/>
            <person name="Tunlid A."/>
            <person name="Henrissat B."/>
            <person name="Grigoriev I.V."/>
            <person name="Hibbett D.S."/>
            <person name="Martin F."/>
        </authorList>
    </citation>
    <scope>NUCLEOTIDE SEQUENCE [LARGE SCALE GENOMIC DNA]</scope>
    <source>
        <strain evidence="2 3">SS14</strain>
    </source>
</reference>
<protein>
    <submittedName>
        <fullName evidence="2">Uncharacterized protein</fullName>
    </submittedName>
</protein>
<dbReference type="AlphaFoldDB" id="A0A0C9TI12"/>
<proteinExistence type="predicted"/>
<accession>A0A0C9TI12</accession>
<feature type="compositionally biased region" description="Low complexity" evidence="1">
    <location>
        <begin position="24"/>
        <end position="33"/>
    </location>
</feature>
<feature type="compositionally biased region" description="Basic residues" evidence="1">
    <location>
        <begin position="161"/>
        <end position="172"/>
    </location>
</feature>
<dbReference type="Proteomes" id="UP000054279">
    <property type="component" value="Unassembled WGS sequence"/>
</dbReference>
<feature type="region of interest" description="Disordered" evidence="1">
    <location>
        <begin position="1"/>
        <end position="33"/>
    </location>
</feature>
<gene>
    <name evidence="2" type="ORF">M422DRAFT_269490</name>
</gene>
<evidence type="ECO:0000313" key="2">
    <source>
        <dbReference type="EMBL" id="KIJ29153.1"/>
    </source>
</evidence>
<sequence length="329" mass="35638">MQAQKQLPFALSKSNRTQTSQVNIEEGSGTSIGTGVVSFPSGHSPSDTTILRHIEELIPKLQQMEMRKHLPGVVDSLPQASAPPGNGSSQRIESSEGFRSGWSQKEGRPLISRPLFAYRAKSKHRIPGVRFSEKRGQKGGVRLSRNSLLKQHIVGNNGHPGSKKQTTRRNGIKKATTSSALASNIEANKVIAHLAFEPDGWPPLPTQTASRSPGIAECRRCYTLQAPWPELLRVGEEKGGWEQQVTSFVAGHPPDLLWDRRVSWVLHIASSLARTIASRGGGEEGELPSVVFVGKNTSPDAAQPLHVTCSNAPATHAAFRSSSSLKTTF</sequence>
<evidence type="ECO:0000313" key="3">
    <source>
        <dbReference type="Proteomes" id="UP000054279"/>
    </source>
</evidence>
<keyword evidence="3" id="KW-1185">Reference proteome</keyword>
<dbReference type="EMBL" id="KN837289">
    <property type="protein sequence ID" value="KIJ29153.1"/>
    <property type="molecule type" value="Genomic_DNA"/>
</dbReference>
<evidence type="ECO:0000256" key="1">
    <source>
        <dbReference type="SAM" id="MobiDB-lite"/>
    </source>
</evidence>
<feature type="region of interest" description="Disordered" evidence="1">
    <location>
        <begin position="152"/>
        <end position="178"/>
    </location>
</feature>
<feature type="region of interest" description="Disordered" evidence="1">
    <location>
        <begin position="74"/>
        <end position="105"/>
    </location>
</feature>
<feature type="compositionally biased region" description="Polar residues" evidence="1">
    <location>
        <begin position="12"/>
        <end position="23"/>
    </location>
</feature>
<name>A0A0C9TI12_SPHS4</name>
<organism evidence="2 3">
    <name type="scientific">Sphaerobolus stellatus (strain SS14)</name>
    <dbReference type="NCBI Taxonomy" id="990650"/>
    <lineage>
        <taxon>Eukaryota</taxon>
        <taxon>Fungi</taxon>
        <taxon>Dikarya</taxon>
        <taxon>Basidiomycota</taxon>
        <taxon>Agaricomycotina</taxon>
        <taxon>Agaricomycetes</taxon>
        <taxon>Phallomycetidae</taxon>
        <taxon>Geastrales</taxon>
        <taxon>Sphaerobolaceae</taxon>
        <taxon>Sphaerobolus</taxon>
    </lineage>
</organism>
<dbReference type="HOGENOM" id="CLU_845117_0_0_1"/>